<accession>A0A0L6CH61</accession>
<dbReference type="PANTHER" id="PTHR20935:SF0">
    <property type="entry name" value="SERINE_THREONINE-PROTEIN PHOSPHATASE PGAM5, MITOCHONDRIAL"/>
    <property type="match status" value="1"/>
</dbReference>
<dbReference type="SMART" id="SM00855">
    <property type="entry name" value="PGAM"/>
    <property type="match status" value="1"/>
</dbReference>
<evidence type="ECO:0008006" key="4">
    <source>
        <dbReference type="Google" id="ProtNLM"/>
    </source>
</evidence>
<dbReference type="InterPro" id="IPR013078">
    <property type="entry name" value="His_Pase_superF_clade-1"/>
</dbReference>
<dbReference type="GO" id="GO:0016787">
    <property type="term" value="F:hydrolase activity"/>
    <property type="evidence" value="ECO:0007669"/>
    <property type="project" value="UniProtKB-KW"/>
</dbReference>
<comment type="caution">
    <text evidence="2">The sequence shown here is derived from an EMBL/GenBank/DDBJ whole genome shotgun (WGS) entry which is preliminary data.</text>
</comment>
<dbReference type="Pfam" id="PF00300">
    <property type="entry name" value="His_Phos_1"/>
    <property type="match status" value="2"/>
</dbReference>
<dbReference type="Proteomes" id="UP000037397">
    <property type="component" value="Unassembled WGS sequence"/>
</dbReference>
<sequence>MSVILLVRHGQASFGKRDYDVLSERGHEQAALLGRALADRGVVPARVLHGGMRRQLDTAVGMVEAAGWSSTPEADERWAEFDHQDVIAAHRPAYRNQLVMKADLARTLKPRKAFQDVFAAATARWASGEHDDYTETFAAFAARVGAALDGAAQQAGTTVVVTSGGPIGLVTSRLLTGSPQRWASINATTINTAVTKVLSGASGLTLVSFNGHEHLESTADAITYH</sequence>
<dbReference type="SUPFAM" id="SSF53254">
    <property type="entry name" value="Phosphoglycerate mutase-like"/>
    <property type="match status" value="1"/>
</dbReference>
<dbReference type="OrthoDB" id="280692at2"/>
<dbReference type="EMBL" id="LAIR01000002">
    <property type="protein sequence ID" value="KNX36853.1"/>
    <property type="molecule type" value="Genomic_DNA"/>
</dbReference>
<dbReference type="AlphaFoldDB" id="A0A0L6CH61"/>
<dbReference type="STRING" id="1631356.VV01_06340"/>
<keyword evidence="1" id="KW-0378">Hydrolase</keyword>
<protein>
    <recommendedName>
        <fullName evidence="4">Phosphoglycerate mutase</fullName>
    </recommendedName>
</protein>
<reference evidence="3" key="1">
    <citation type="submission" date="2015-03" db="EMBL/GenBank/DDBJ databases">
        <title>Luteipulveratus halotolerans sp. nov., a novel actinobacterium (Dermacoccaceae) from Sarawak, Malaysia.</title>
        <authorList>
            <person name="Juboi H."/>
            <person name="Basik A."/>
            <person name="Shamsul S.S."/>
            <person name="Arnold P."/>
            <person name="Schmitt E.K."/>
            <person name="Sanglier J.-J."/>
            <person name="Yeo T."/>
        </authorList>
    </citation>
    <scope>NUCLEOTIDE SEQUENCE [LARGE SCALE GENOMIC DNA]</scope>
    <source>
        <strain evidence="3">C296001</strain>
    </source>
</reference>
<dbReference type="Gene3D" id="3.40.50.1240">
    <property type="entry name" value="Phosphoglycerate mutase-like"/>
    <property type="match status" value="1"/>
</dbReference>
<organism evidence="2 3">
    <name type="scientific">Luteipulveratus halotolerans</name>
    <dbReference type="NCBI Taxonomy" id="1631356"/>
    <lineage>
        <taxon>Bacteria</taxon>
        <taxon>Bacillati</taxon>
        <taxon>Actinomycetota</taxon>
        <taxon>Actinomycetes</taxon>
        <taxon>Micrococcales</taxon>
        <taxon>Dermacoccaceae</taxon>
        <taxon>Luteipulveratus</taxon>
    </lineage>
</organism>
<dbReference type="CDD" id="cd07067">
    <property type="entry name" value="HP_PGM_like"/>
    <property type="match status" value="1"/>
</dbReference>
<dbReference type="InterPro" id="IPR029033">
    <property type="entry name" value="His_PPase_superfam"/>
</dbReference>
<evidence type="ECO:0000313" key="2">
    <source>
        <dbReference type="EMBL" id="KNX36853.1"/>
    </source>
</evidence>
<evidence type="ECO:0000256" key="1">
    <source>
        <dbReference type="ARBA" id="ARBA00022801"/>
    </source>
</evidence>
<dbReference type="RefSeq" id="WP_050669149.1">
    <property type="nucleotide sequence ID" value="NZ_LAIR01000002.1"/>
</dbReference>
<keyword evidence="3" id="KW-1185">Reference proteome</keyword>
<dbReference type="PANTHER" id="PTHR20935">
    <property type="entry name" value="PHOSPHOGLYCERATE MUTASE-RELATED"/>
    <property type="match status" value="1"/>
</dbReference>
<gene>
    <name evidence="2" type="ORF">VV01_06340</name>
</gene>
<name>A0A0L6CH61_9MICO</name>
<evidence type="ECO:0000313" key="3">
    <source>
        <dbReference type="Proteomes" id="UP000037397"/>
    </source>
</evidence>
<dbReference type="InterPro" id="IPR051021">
    <property type="entry name" value="Mito_Ser/Thr_phosphatase"/>
</dbReference>
<proteinExistence type="predicted"/>